<evidence type="ECO:0000313" key="3">
    <source>
        <dbReference type="Proteomes" id="UP000002696"/>
    </source>
</evidence>
<dbReference type="Proteomes" id="UP000002696">
    <property type="component" value="Chromosome"/>
</dbReference>
<evidence type="ECO:0000313" key="2">
    <source>
        <dbReference type="EMBL" id="ADL02035.1"/>
    </source>
</evidence>
<dbReference type="EMBL" id="CP002102">
    <property type="protein sequence ID" value="ADL02035.1"/>
    <property type="molecule type" value="Genomic_DNA"/>
</dbReference>
<name>D9QMA9_BRESC</name>
<keyword evidence="3" id="KW-1185">Reference proteome</keyword>
<proteinExistence type="predicted"/>
<dbReference type="AlphaFoldDB" id="D9QMA9"/>
<protein>
    <submittedName>
        <fullName evidence="2">Uncharacterized protein</fullName>
    </submittedName>
</protein>
<dbReference type="KEGG" id="bsb:Bresu_2728"/>
<feature type="transmembrane region" description="Helical" evidence="1">
    <location>
        <begin position="23"/>
        <end position="46"/>
    </location>
</feature>
<keyword evidence="1" id="KW-1133">Transmembrane helix</keyword>
<sequence length="50" mass="5550">MVKVGYRWAMTQKDDIPVGLRALVRNFGCLLYPVGLGLVVVLALYIKSLV</sequence>
<dbReference type="RefSeq" id="WP_013270136.1">
    <property type="nucleotide sequence ID" value="NC_014375.1"/>
</dbReference>
<organism evidence="2 3">
    <name type="scientific">Brevundimonas subvibrioides (strain ATCC 15264 / DSM 4735 / LMG 14903 / NBRC 16000 / CB 81)</name>
    <name type="common">Caulobacter subvibrioides</name>
    <dbReference type="NCBI Taxonomy" id="633149"/>
    <lineage>
        <taxon>Bacteria</taxon>
        <taxon>Pseudomonadati</taxon>
        <taxon>Pseudomonadota</taxon>
        <taxon>Alphaproteobacteria</taxon>
        <taxon>Caulobacterales</taxon>
        <taxon>Caulobacteraceae</taxon>
        <taxon>Brevundimonas</taxon>
    </lineage>
</organism>
<dbReference type="HOGENOM" id="CLU_3115310_0_0_5"/>
<dbReference type="InParanoid" id="D9QMA9"/>
<gene>
    <name evidence="2" type="ordered locus">Bresu_2728</name>
</gene>
<keyword evidence="1" id="KW-0472">Membrane</keyword>
<accession>D9QMA9</accession>
<keyword evidence="1" id="KW-0812">Transmembrane</keyword>
<dbReference type="STRING" id="633149.Bresu_2728"/>
<reference evidence="3" key="1">
    <citation type="journal article" date="2011" name="J. Bacteriol.">
        <title>Genome sequences of eight morphologically diverse alphaproteobacteria.</title>
        <authorList>
            <consortium name="US DOE Joint Genome Institute"/>
            <person name="Brown P.J."/>
            <person name="Kysela D.T."/>
            <person name="Buechlein A."/>
            <person name="Hemmerich C."/>
            <person name="Brun Y.V."/>
        </authorList>
    </citation>
    <scope>NUCLEOTIDE SEQUENCE [LARGE SCALE GENOMIC DNA]</scope>
    <source>
        <strain evidence="3">ATCC 15264 / DSM 4735 / LMG 14903 / NBRC 16000 / CB 81</strain>
    </source>
</reference>
<evidence type="ECO:0000256" key="1">
    <source>
        <dbReference type="SAM" id="Phobius"/>
    </source>
</evidence>